<keyword evidence="1" id="KW-0732">Signal</keyword>
<gene>
    <name evidence="5" type="ORF">OJ996_08205</name>
</gene>
<evidence type="ECO:0000259" key="3">
    <source>
        <dbReference type="Pfam" id="PF07944"/>
    </source>
</evidence>
<dbReference type="Pfam" id="PF20736">
    <property type="entry name" value="Glyco_hydro127M"/>
    <property type="match status" value="1"/>
</dbReference>
<dbReference type="PANTHER" id="PTHR31151">
    <property type="entry name" value="PROLINE-TRNA LIGASE (DUF1680)"/>
    <property type="match status" value="1"/>
</dbReference>
<dbReference type="Proteomes" id="UP001165653">
    <property type="component" value="Unassembled WGS sequence"/>
</dbReference>
<dbReference type="Gene3D" id="2.60.120.260">
    <property type="entry name" value="Galactose-binding domain-like"/>
    <property type="match status" value="1"/>
</dbReference>
<organism evidence="5 6">
    <name type="scientific">Luteolibacter rhizosphaerae</name>
    <dbReference type="NCBI Taxonomy" id="2989719"/>
    <lineage>
        <taxon>Bacteria</taxon>
        <taxon>Pseudomonadati</taxon>
        <taxon>Verrucomicrobiota</taxon>
        <taxon>Verrucomicrobiia</taxon>
        <taxon>Verrucomicrobiales</taxon>
        <taxon>Verrucomicrobiaceae</taxon>
        <taxon>Luteolibacter</taxon>
    </lineage>
</organism>
<dbReference type="SUPFAM" id="SSF48208">
    <property type="entry name" value="Six-hairpin glycosidases"/>
    <property type="match status" value="1"/>
</dbReference>
<dbReference type="Pfam" id="PF00754">
    <property type="entry name" value="F5_F8_type_C"/>
    <property type="match status" value="1"/>
</dbReference>
<name>A0ABT3G138_9BACT</name>
<feature type="chain" id="PRO_5047333274" evidence="1">
    <location>
        <begin position="20"/>
        <end position="790"/>
    </location>
</feature>
<accession>A0ABT3G138</accession>
<feature type="domain" description="F5/8 type C" evidence="2">
    <location>
        <begin position="688"/>
        <end position="775"/>
    </location>
</feature>
<evidence type="ECO:0000256" key="1">
    <source>
        <dbReference type="SAM" id="SignalP"/>
    </source>
</evidence>
<dbReference type="InterPro" id="IPR012341">
    <property type="entry name" value="6hp_glycosidase-like_sf"/>
</dbReference>
<feature type="domain" description="Non-reducing end beta-L-arabinofuranosidase-like GH127 catalytic" evidence="3">
    <location>
        <begin position="94"/>
        <end position="399"/>
    </location>
</feature>
<feature type="signal peptide" evidence="1">
    <location>
        <begin position="1"/>
        <end position="19"/>
    </location>
</feature>
<dbReference type="PANTHER" id="PTHR31151:SF0">
    <property type="entry name" value="PROLINE-TRNA LIGASE (DUF1680)"/>
    <property type="match status" value="1"/>
</dbReference>
<dbReference type="Gene3D" id="1.50.10.10">
    <property type="match status" value="1"/>
</dbReference>
<dbReference type="Pfam" id="PF07944">
    <property type="entry name" value="Beta-AFase-like_GH127_cat"/>
    <property type="match status" value="1"/>
</dbReference>
<keyword evidence="5" id="KW-0378">Hydrolase</keyword>
<dbReference type="InterPro" id="IPR008979">
    <property type="entry name" value="Galactose-bd-like_sf"/>
</dbReference>
<feature type="domain" description="Non-reducing end beta-L-arabinofuranosidase-like GH127 middle" evidence="4">
    <location>
        <begin position="413"/>
        <end position="505"/>
    </location>
</feature>
<dbReference type="InterPro" id="IPR049046">
    <property type="entry name" value="Beta-AFase-like_GH127_middle"/>
</dbReference>
<dbReference type="InterPro" id="IPR008928">
    <property type="entry name" value="6-hairpin_glycosidase_sf"/>
</dbReference>
<dbReference type="InterPro" id="IPR012878">
    <property type="entry name" value="Beta-AFase-like_GH127_cat"/>
</dbReference>
<reference evidence="5" key="1">
    <citation type="submission" date="2022-10" db="EMBL/GenBank/DDBJ databases">
        <title>Luteolibacter sp. GHJ8, whole genome shotgun sequencing project.</title>
        <authorList>
            <person name="Zhao G."/>
            <person name="Shen L."/>
        </authorList>
    </citation>
    <scope>NUCLEOTIDE SEQUENCE</scope>
    <source>
        <strain evidence="5">GHJ8</strain>
    </source>
</reference>
<keyword evidence="6" id="KW-1185">Reference proteome</keyword>
<dbReference type="GO" id="GO:0016787">
    <property type="term" value="F:hydrolase activity"/>
    <property type="evidence" value="ECO:0007669"/>
    <property type="project" value="UniProtKB-KW"/>
</dbReference>
<dbReference type="SUPFAM" id="SSF49785">
    <property type="entry name" value="Galactose-binding domain-like"/>
    <property type="match status" value="1"/>
</dbReference>
<comment type="caution">
    <text evidence="5">The sequence shown here is derived from an EMBL/GenBank/DDBJ whole genome shotgun (WGS) entry which is preliminary data.</text>
</comment>
<evidence type="ECO:0000259" key="4">
    <source>
        <dbReference type="Pfam" id="PF20736"/>
    </source>
</evidence>
<dbReference type="RefSeq" id="WP_264513056.1">
    <property type="nucleotide sequence ID" value="NZ_JAPDDR010000004.1"/>
</dbReference>
<evidence type="ECO:0000259" key="2">
    <source>
        <dbReference type="Pfam" id="PF00754"/>
    </source>
</evidence>
<evidence type="ECO:0000313" key="6">
    <source>
        <dbReference type="Proteomes" id="UP001165653"/>
    </source>
</evidence>
<evidence type="ECO:0000313" key="5">
    <source>
        <dbReference type="EMBL" id="MCW1913553.1"/>
    </source>
</evidence>
<dbReference type="InterPro" id="IPR000421">
    <property type="entry name" value="FA58C"/>
</dbReference>
<protein>
    <submittedName>
        <fullName evidence="5">Glycoside hydrolase family 127 protein</fullName>
    </submittedName>
</protein>
<proteinExistence type="predicted"/>
<dbReference type="EMBL" id="JAPDDR010000004">
    <property type="protein sequence ID" value="MCW1913553.1"/>
    <property type="molecule type" value="Genomic_DNA"/>
</dbReference>
<sequence length="790" mass="87652">MKLVPVLIASATLPLPVLAQAVLPTEAVPNRAPLQQAPFVALALGSVDATGWLEHQLRLQTNGLTGHAEEAISELGPDNGWRGGPGEGWEKGPYFLRGLVSLAYVTDDAKLKAQGQKWIEAILASQTPEGQIGPKSSNDWWPRMVICWTLRDYYEATKDERVIPCLLKYCRYMLQKMPEQPLFEWAKARSGDQIDTVHWLYNRTGEAFLLDLSALLEKQANRWNSFYRSLDGSPGDFRIVHGVNVSQGMKFPVTNYERTGSTDDKTAFKDAWATLRKKHGLSVGMWSGTEPLAGKSTTQGIEMCSIVEQMLSNEVAMEALGDPEIADWHERIAFNLLPGGTTKEFKQFQYYTVPNCPVARKNEKGTLPYADDHGDDLLVSPHSGFHCCCYNLHMGWPKYVQHAWMATQDGGLAAMAYGPTKVSVKIGGTPVTIEEETDYPFSDVVRLTVRPGKDLAFPLKLRIPSWAVNARVAVNGEFVSGVKQGEFLTIQRTWKAGDKVLAEFPAEIETENGFNGSASLWRGPLVFSLRIKEQVESVTKIAGGKFDELEYRPGSAWNYALDIERGKPGNVKLTRGKMPENPWLPESTPVTLTVPAKRLPSWGLVRQERMADEVPLSPVKSEEPVEQVTLVPFGAQTLRITAFPLLRGEAVLEPGFTASHHHGGDATDVILRNPTPASSRGEGMPRFTFWNHVGTAEWIQNTYEEVKEISSVSVYWFDDSDSGRCRVPQSWQVTYLDGSEWKPVANASGYGVAKDALNTVKFDAVKTRAIRVEVKLQPEFSGGLLQLKAE</sequence>